<reference evidence="11 13" key="1">
    <citation type="submission" date="2017-10" db="EMBL/GenBank/DDBJ databases">
        <title>FDA dAtabase for Regulatory Grade micrObial Sequences (FDA-ARGOS): Supporting development and validation of Infectious Disease Dx tests.</title>
        <authorList>
            <person name="Campos J."/>
            <person name="Goldberg B."/>
            <person name="Tallon L.J."/>
            <person name="Sadzewicz L."/>
            <person name="Sengamalay N."/>
            <person name="Ott S."/>
            <person name="Godinez A."/>
            <person name="Nagaraj S."/>
            <person name="Vyas G."/>
            <person name="Aluvathingal J."/>
            <person name="Nadendla S."/>
            <person name="Geyer C."/>
            <person name="Nandy P."/>
            <person name="Hobson J."/>
            <person name="Sichtig H."/>
        </authorList>
    </citation>
    <scope>NUCLEOTIDE SEQUENCE [LARGE SCALE GENOMIC DNA]</scope>
    <source>
        <strain evidence="11 13">FDAARGOS_185</strain>
    </source>
</reference>
<evidence type="ECO:0000256" key="2">
    <source>
        <dbReference type="ARBA" id="ARBA00022448"/>
    </source>
</evidence>
<keyword evidence="6" id="KW-1003">Cell membrane</keyword>
<dbReference type="InterPro" id="IPR027417">
    <property type="entry name" value="P-loop_NTPase"/>
</dbReference>
<gene>
    <name evidence="11" type="ORF">AUF17_15410</name>
    <name evidence="10" type="ORF">EK398_02295</name>
    <name evidence="8" type="ORF">P7D43_11225</name>
    <name evidence="9" type="ORF">P7D79_08455</name>
</gene>
<evidence type="ECO:0000313" key="14">
    <source>
        <dbReference type="Proteomes" id="UP001264335"/>
    </source>
</evidence>
<comment type="caution">
    <text evidence="10">The sequence shown here is derived from an EMBL/GenBank/DDBJ whole genome shotgun (WGS) entry which is preliminary data.</text>
</comment>
<dbReference type="SUPFAM" id="SSF52540">
    <property type="entry name" value="P-loop containing nucleoside triphosphate hydrolases"/>
    <property type="match status" value="1"/>
</dbReference>
<evidence type="ECO:0000256" key="6">
    <source>
        <dbReference type="RuleBase" id="RU369116"/>
    </source>
</evidence>
<dbReference type="PANTHER" id="PTHR43869">
    <property type="entry name" value="GLYCINE BETAINE/PROLINE BETAINE TRANSPORT SYSTEM ATP-BINDING PROTEIN PROV"/>
    <property type="match status" value="1"/>
</dbReference>
<keyword evidence="6" id="KW-0472">Membrane</keyword>
<dbReference type="GO" id="GO:0006970">
    <property type="term" value="P:response to osmotic stress"/>
    <property type="evidence" value="ECO:0007669"/>
    <property type="project" value="UniProtKB-ARBA"/>
</dbReference>
<dbReference type="PROSITE" id="PS50893">
    <property type="entry name" value="ABC_TRANSPORTER_2"/>
    <property type="match status" value="1"/>
</dbReference>
<keyword evidence="5" id="KW-0129">CBS domain</keyword>
<comment type="subcellular location">
    <subcellularLocation>
        <location evidence="6">Cell inner membrane</location>
        <topology evidence="6">Peripheral membrane protein</topology>
    </subcellularLocation>
</comment>
<evidence type="ECO:0000313" key="12">
    <source>
        <dbReference type="Proteomes" id="UP000288388"/>
    </source>
</evidence>
<dbReference type="GO" id="GO:0005886">
    <property type="term" value="C:plasma membrane"/>
    <property type="evidence" value="ECO:0007669"/>
    <property type="project" value="UniProtKB-SubCell"/>
</dbReference>
<name>A0A437UJL5_ENTAV</name>
<dbReference type="Gene3D" id="3.40.50.300">
    <property type="entry name" value="P-loop containing nucleotide triphosphate hydrolases"/>
    <property type="match status" value="1"/>
</dbReference>
<dbReference type="SUPFAM" id="SSF54631">
    <property type="entry name" value="CBS-domain pair"/>
    <property type="match status" value="1"/>
</dbReference>
<comment type="subunit">
    <text evidence="6">The complex is probably composed of two ATP-binding proteins, two transmembrane proteins and a solute-binding protein.</text>
</comment>
<dbReference type="InterPro" id="IPR051921">
    <property type="entry name" value="ABC_osmolyte_uptake_ATP-bind"/>
</dbReference>
<dbReference type="InterPro" id="IPR046342">
    <property type="entry name" value="CBS_dom_sf"/>
</dbReference>
<evidence type="ECO:0000313" key="11">
    <source>
        <dbReference type="EMBL" id="TRZ35385.1"/>
    </source>
</evidence>
<evidence type="ECO:0000259" key="7">
    <source>
        <dbReference type="PROSITE" id="PS50893"/>
    </source>
</evidence>
<dbReference type="GO" id="GO:0015418">
    <property type="term" value="F:ABC-type quaternary ammonium compound transporting activity"/>
    <property type="evidence" value="ECO:0007669"/>
    <property type="project" value="UniProtKB-EC"/>
</dbReference>
<dbReference type="FunFam" id="3.40.50.300:FF:000201">
    <property type="entry name" value="Glycine betaine/L-proline ABC transporter ATP-binding protein"/>
    <property type="match status" value="1"/>
</dbReference>
<dbReference type="InterPro" id="IPR003593">
    <property type="entry name" value="AAA+_ATPase"/>
</dbReference>
<evidence type="ECO:0000256" key="4">
    <source>
        <dbReference type="ARBA" id="ARBA00022840"/>
    </source>
</evidence>
<dbReference type="Proteomes" id="UP001260773">
    <property type="component" value="Unassembled WGS sequence"/>
</dbReference>
<dbReference type="AlphaFoldDB" id="A0A437UJL5"/>
<dbReference type="GO" id="GO:0006865">
    <property type="term" value="P:amino acid transport"/>
    <property type="evidence" value="ECO:0007669"/>
    <property type="project" value="UniProtKB-UniRule"/>
</dbReference>
<dbReference type="EMBL" id="PDXQ01000001">
    <property type="protein sequence ID" value="TRZ35385.1"/>
    <property type="molecule type" value="Genomic_DNA"/>
</dbReference>
<dbReference type="CDD" id="cd03294">
    <property type="entry name" value="ABC_Pro_Gly_Betaine"/>
    <property type="match status" value="1"/>
</dbReference>
<dbReference type="GO" id="GO:0005524">
    <property type="term" value="F:ATP binding"/>
    <property type="evidence" value="ECO:0007669"/>
    <property type="project" value="UniProtKB-UniRule"/>
</dbReference>
<dbReference type="GO" id="GO:0016887">
    <property type="term" value="F:ATP hydrolysis activity"/>
    <property type="evidence" value="ECO:0007669"/>
    <property type="project" value="UniProtKB-UniRule"/>
</dbReference>
<reference evidence="10 12" key="2">
    <citation type="submission" date="2018-12" db="EMBL/GenBank/DDBJ databases">
        <title>A novel vanA-carrying plasmid in a clinical isolate of Enterococcus avium.</title>
        <authorList>
            <person name="Bernasconi O.J."/>
            <person name="Luzzaro F."/>
            <person name="Endimiani A."/>
        </authorList>
    </citation>
    <scope>NUCLEOTIDE SEQUENCE [LARGE SCALE GENOMIC DNA]</scope>
    <source>
        <strain evidence="10 12">LC0559/18</strain>
    </source>
</reference>
<dbReference type="Gene3D" id="3.10.580.10">
    <property type="entry name" value="CBS-domain"/>
    <property type="match status" value="1"/>
</dbReference>
<accession>A0A437UJL5</accession>
<feature type="domain" description="ABC transporter" evidence="7">
    <location>
        <begin position="4"/>
        <end position="264"/>
    </location>
</feature>
<keyword evidence="4 6" id="KW-0067">ATP-binding</keyword>
<dbReference type="EC" id="7.6.2.9" evidence="6"/>
<dbReference type="InterPro" id="IPR017871">
    <property type="entry name" value="ABC_transporter-like_CS"/>
</dbReference>
<dbReference type="EMBL" id="JARPWH010000035">
    <property type="protein sequence ID" value="MDT2402949.1"/>
    <property type="molecule type" value="Genomic_DNA"/>
</dbReference>
<evidence type="ECO:0000313" key="8">
    <source>
        <dbReference type="EMBL" id="MDT2402949.1"/>
    </source>
</evidence>
<dbReference type="Proteomes" id="UP001264335">
    <property type="component" value="Unassembled WGS sequence"/>
</dbReference>
<dbReference type="Proteomes" id="UP000316316">
    <property type="component" value="Unassembled WGS sequence"/>
</dbReference>
<protein>
    <recommendedName>
        <fullName evidence="6">Quaternary amine transport ATP-binding protein</fullName>
        <ecNumber evidence="6">7.6.2.9</ecNumber>
    </recommendedName>
</protein>
<evidence type="ECO:0000256" key="3">
    <source>
        <dbReference type="ARBA" id="ARBA00022741"/>
    </source>
</evidence>
<proteinExistence type="inferred from homology"/>
<comment type="catalytic activity">
    <reaction evidence="6">
        <text>a quaternary ammonium(out) + ATP + H2O = a quaternary ammonium(in) + ADP + phosphate + H(+)</text>
        <dbReference type="Rhea" id="RHEA:11036"/>
        <dbReference type="ChEBI" id="CHEBI:15377"/>
        <dbReference type="ChEBI" id="CHEBI:15378"/>
        <dbReference type="ChEBI" id="CHEBI:30616"/>
        <dbReference type="ChEBI" id="CHEBI:35267"/>
        <dbReference type="ChEBI" id="CHEBI:43474"/>
        <dbReference type="ChEBI" id="CHEBI:456216"/>
    </reaction>
</comment>
<keyword evidence="2 6" id="KW-0813">Transport</keyword>
<dbReference type="PANTHER" id="PTHR43869:SF1">
    <property type="entry name" value="GLYCINE BETAINE_PROLINE BETAINE TRANSPORT SYSTEM ATP-BINDING PROTEIN PROV"/>
    <property type="match status" value="1"/>
</dbReference>
<sequence length="399" mass="44708">MSKVKVEHLTKIFGKKQQQALAMIQENRDKNEIVAQTGATVGVYDASFEVEEGEIFVIMGLSGSGKSTMIRLLNRLIDPTSGEIYIDGKNIAQMDKEALREVRRHKINMVFQNFGLFPHRTILENTEYGLEVRGVPKVERQALAEQALENSGLLTFKDQYPNQLSGGMQQRVGLARALANDPEILLMDEAFSALDPLIRREMQDELLDLQSNVQKTIIFITHDLNEALRIGDRIALMKDGQIMQIGTGEEILTHPANQYVRDFVEDVDRSKVLTAQNIMVPALTTNIEVDGPNVALNRMRKEEVSMLLAVDRKRKLKGSLTAEKAREARKNNLTLKDVIDKNVRRIPKDMLVTDIFNLIFDSPAPLAVVEGDRLVGVVIRGSVLEALADTETEEVIAHV</sequence>
<evidence type="ECO:0000313" key="13">
    <source>
        <dbReference type="Proteomes" id="UP000316316"/>
    </source>
</evidence>
<dbReference type="RefSeq" id="WP_016179351.1">
    <property type="nucleotide sequence ID" value="NZ_CAAKNX010000038.1"/>
</dbReference>
<reference evidence="8 14" key="3">
    <citation type="submission" date="2023-03" db="EMBL/GenBank/DDBJ databases">
        <authorList>
            <person name="Shen W."/>
            <person name="Cai J."/>
        </authorList>
    </citation>
    <scope>NUCLEOTIDE SEQUENCE</scope>
    <source>
        <strain evidence="8">P33-2</strain>
        <strain evidence="9 14">Y2</strain>
    </source>
</reference>
<dbReference type="Pfam" id="PF00005">
    <property type="entry name" value="ABC_tran"/>
    <property type="match status" value="1"/>
</dbReference>
<dbReference type="GO" id="GO:0031460">
    <property type="term" value="P:glycine betaine transport"/>
    <property type="evidence" value="ECO:0007669"/>
    <property type="project" value="InterPro"/>
</dbReference>
<comment type="similarity">
    <text evidence="1 6">Belongs to the ABC transporter superfamily.</text>
</comment>
<evidence type="ECO:0000256" key="1">
    <source>
        <dbReference type="ARBA" id="ARBA00005417"/>
    </source>
</evidence>
<evidence type="ECO:0000256" key="5">
    <source>
        <dbReference type="ARBA" id="ARBA00023122"/>
    </source>
</evidence>
<dbReference type="PROSITE" id="PS00211">
    <property type="entry name" value="ABC_TRANSPORTER_1"/>
    <property type="match status" value="1"/>
</dbReference>
<dbReference type="Proteomes" id="UP000288388">
    <property type="component" value="Unassembled WGS sequence"/>
</dbReference>
<keyword evidence="6" id="KW-0997">Cell inner membrane</keyword>
<dbReference type="SMART" id="SM00382">
    <property type="entry name" value="AAA"/>
    <property type="match status" value="1"/>
</dbReference>
<dbReference type="InterPro" id="IPR005892">
    <property type="entry name" value="Gly-betaine_transp_ATP-bd"/>
</dbReference>
<dbReference type="GeneID" id="69569434"/>
<dbReference type="EMBL" id="JARPWY010000018">
    <property type="protein sequence ID" value="MDT2514259.1"/>
    <property type="molecule type" value="Genomic_DNA"/>
</dbReference>
<organism evidence="10 12">
    <name type="scientific">Enterococcus avium</name>
    <name type="common">Streptococcus avium</name>
    <dbReference type="NCBI Taxonomy" id="33945"/>
    <lineage>
        <taxon>Bacteria</taxon>
        <taxon>Bacillati</taxon>
        <taxon>Bacillota</taxon>
        <taxon>Bacilli</taxon>
        <taxon>Lactobacillales</taxon>
        <taxon>Enterococcaceae</taxon>
        <taxon>Enterococcus</taxon>
    </lineage>
</organism>
<evidence type="ECO:0000313" key="10">
    <source>
        <dbReference type="EMBL" id="RVU93788.1"/>
    </source>
</evidence>
<keyword evidence="3 6" id="KW-0547">Nucleotide-binding</keyword>
<dbReference type="EMBL" id="RYZS01000001">
    <property type="protein sequence ID" value="RVU93788.1"/>
    <property type="molecule type" value="Genomic_DNA"/>
</dbReference>
<evidence type="ECO:0000313" key="9">
    <source>
        <dbReference type="EMBL" id="MDT2514259.1"/>
    </source>
</evidence>
<dbReference type="NCBIfam" id="TIGR01186">
    <property type="entry name" value="proV"/>
    <property type="match status" value="1"/>
</dbReference>
<dbReference type="InterPro" id="IPR003439">
    <property type="entry name" value="ABC_transporter-like_ATP-bd"/>
</dbReference>